<gene>
    <name evidence="2" type="ORF">KQI89_08515</name>
</gene>
<feature type="transmembrane region" description="Helical" evidence="1">
    <location>
        <begin position="10"/>
        <end position="27"/>
    </location>
</feature>
<evidence type="ECO:0000256" key="1">
    <source>
        <dbReference type="SAM" id="Phobius"/>
    </source>
</evidence>
<organism evidence="2 3">
    <name type="scientific">Clostridium simiarum</name>
    <dbReference type="NCBI Taxonomy" id="2841506"/>
    <lineage>
        <taxon>Bacteria</taxon>
        <taxon>Bacillati</taxon>
        <taxon>Bacillota</taxon>
        <taxon>Clostridia</taxon>
        <taxon>Eubacteriales</taxon>
        <taxon>Clostridiaceae</taxon>
        <taxon>Clostridium</taxon>
    </lineage>
</organism>
<dbReference type="InterPro" id="IPR012505">
    <property type="entry name" value="YbbR"/>
</dbReference>
<dbReference type="InterPro" id="IPR053154">
    <property type="entry name" value="c-di-AMP_regulator"/>
</dbReference>
<dbReference type="PANTHER" id="PTHR37804">
    <property type="entry name" value="CDAA REGULATORY PROTEIN CDAR"/>
    <property type="match status" value="1"/>
</dbReference>
<evidence type="ECO:0008006" key="4">
    <source>
        <dbReference type="Google" id="ProtNLM"/>
    </source>
</evidence>
<dbReference type="Proteomes" id="UP000736583">
    <property type="component" value="Unassembled WGS sequence"/>
</dbReference>
<accession>A0ABS6EZY6</accession>
<evidence type="ECO:0000313" key="3">
    <source>
        <dbReference type="Proteomes" id="UP000736583"/>
    </source>
</evidence>
<name>A0ABS6EZY6_9CLOT</name>
<reference evidence="2 3" key="1">
    <citation type="submission" date="2021-06" db="EMBL/GenBank/DDBJ databases">
        <authorList>
            <person name="Sun Q."/>
            <person name="Li D."/>
        </authorList>
    </citation>
    <scope>NUCLEOTIDE SEQUENCE [LARGE SCALE GENOMIC DNA]</scope>
    <source>
        <strain evidence="2 3">MSJ-4</strain>
    </source>
</reference>
<keyword evidence="3" id="KW-1185">Reference proteome</keyword>
<protein>
    <recommendedName>
        <fullName evidence="4">YbbR-like protein</fullName>
    </recommendedName>
</protein>
<comment type="caution">
    <text evidence="2">The sequence shown here is derived from an EMBL/GenBank/DDBJ whole genome shotgun (WGS) entry which is preliminary data.</text>
</comment>
<sequence length="406" mass="43836">MDNKKNKKNLLIKIVCFIVSFGLWLYISNVENPSRSNKLSGVPVEIINVDSLKNSKLTILPGQDFKVTLTIDGPASEVYKAKPDQFKVVADLSDYAVKKGSNLIPISIVQYPTGINIKKNESLRVNIEIDELVEKSVPIKLELDSSTKPGYYSFDPVIKPDSALVSGAATYVNTVKWVIAKGTAKDQDADINLSLPLKAVDEMMKDVKDVDINPTSTEVFVPVRKSKNVAVKVKTKGESNKNIIIKSIEPSTGSIEILGEDKDISNIDFIETEPLDLATVTGNNDVTLKLAIPKGAKSVNGKDTVSVKITVEVINQNTLSIPITMTGLGEGLKAELSAKNVSVSLKGPDSILAQISEADVTATLDLTNLGEGEHNLSPKIVAKEGTSLQTITPEKIKVTITKIPSQ</sequence>
<dbReference type="RefSeq" id="WP_216456753.1">
    <property type="nucleotide sequence ID" value="NZ_JAHLQL010000002.1"/>
</dbReference>
<proteinExistence type="predicted"/>
<keyword evidence="1" id="KW-0812">Transmembrane</keyword>
<dbReference type="EMBL" id="JAHLQL010000002">
    <property type="protein sequence ID" value="MBU5591807.1"/>
    <property type="molecule type" value="Genomic_DNA"/>
</dbReference>
<evidence type="ECO:0000313" key="2">
    <source>
        <dbReference type="EMBL" id="MBU5591807.1"/>
    </source>
</evidence>
<dbReference type="PANTHER" id="PTHR37804:SF1">
    <property type="entry name" value="CDAA REGULATORY PROTEIN CDAR"/>
    <property type="match status" value="1"/>
</dbReference>
<dbReference type="Pfam" id="PF07949">
    <property type="entry name" value="YbbR"/>
    <property type="match status" value="3"/>
</dbReference>
<keyword evidence="1" id="KW-0472">Membrane</keyword>
<keyword evidence="1" id="KW-1133">Transmembrane helix</keyword>